<comment type="caution">
    <text evidence="1">The sequence shown here is derived from an EMBL/GenBank/DDBJ whole genome shotgun (WGS) entry which is preliminary data.</text>
</comment>
<protein>
    <submittedName>
        <fullName evidence="1">Uncharacterized protein</fullName>
    </submittedName>
</protein>
<evidence type="ECO:0000313" key="2">
    <source>
        <dbReference type="Proteomes" id="UP000287651"/>
    </source>
</evidence>
<dbReference type="PANTHER" id="PTHR46137">
    <property type="entry name" value="OS05G0310600 PROTEIN"/>
    <property type="match status" value="1"/>
</dbReference>
<sequence>MPCRHLCRRKQSGSLHPQEGCFFRFELGSSCNLSQPSLTADSDSGVILCCLDCFLGNGALYRFEYGVLPSVFLAKLRGGTCTTAESDPPDTVIDRAMHLLHTESSTTASTSLSTATPVCCRRKSRGWGGAGRRRRSLVFLWLLYSRRRSSSWRRCLWAWSPSLPGRIVAGRYITDIGVRKDVVKVAVEDLAATMGCRSSNERLVGKVSGGSGNVPSIIH</sequence>
<organism evidence="1 2">
    <name type="scientific">Ensete ventricosum</name>
    <name type="common">Abyssinian banana</name>
    <name type="synonym">Musa ensete</name>
    <dbReference type="NCBI Taxonomy" id="4639"/>
    <lineage>
        <taxon>Eukaryota</taxon>
        <taxon>Viridiplantae</taxon>
        <taxon>Streptophyta</taxon>
        <taxon>Embryophyta</taxon>
        <taxon>Tracheophyta</taxon>
        <taxon>Spermatophyta</taxon>
        <taxon>Magnoliopsida</taxon>
        <taxon>Liliopsida</taxon>
        <taxon>Zingiberales</taxon>
        <taxon>Musaceae</taxon>
        <taxon>Ensete</taxon>
    </lineage>
</organism>
<proteinExistence type="predicted"/>
<reference evidence="1 2" key="1">
    <citation type="journal article" date="2014" name="Agronomy (Basel)">
        <title>A Draft Genome Sequence for Ensete ventricosum, the Drought-Tolerant Tree Against Hunger.</title>
        <authorList>
            <person name="Harrison J."/>
            <person name="Moore K.A."/>
            <person name="Paszkiewicz K."/>
            <person name="Jones T."/>
            <person name="Grant M."/>
            <person name="Ambacheew D."/>
            <person name="Muzemil S."/>
            <person name="Studholme D.J."/>
        </authorList>
    </citation>
    <scope>NUCLEOTIDE SEQUENCE [LARGE SCALE GENOMIC DNA]</scope>
</reference>
<name>A0A426WXX2_ENSVE</name>
<dbReference type="EMBL" id="AMZH03034093">
    <property type="protein sequence ID" value="RRT32058.1"/>
    <property type="molecule type" value="Genomic_DNA"/>
</dbReference>
<dbReference type="PANTHER" id="PTHR46137:SF20">
    <property type="entry name" value="OS08G0546900 PROTEIN"/>
    <property type="match status" value="1"/>
</dbReference>
<dbReference type="AlphaFoldDB" id="A0A426WXX2"/>
<accession>A0A426WXX2</accession>
<gene>
    <name evidence="1" type="ORF">B296_00057110</name>
</gene>
<evidence type="ECO:0000313" key="1">
    <source>
        <dbReference type="EMBL" id="RRT32058.1"/>
    </source>
</evidence>
<dbReference type="Proteomes" id="UP000287651">
    <property type="component" value="Unassembled WGS sequence"/>
</dbReference>